<feature type="compositionally biased region" description="Pro residues" evidence="3">
    <location>
        <begin position="277"/>
        <end position="306"/>
    </location>
</feature>
<dbReference type="InterPro" id="IPR018106">
    <property type="entry name" value="CAP_CS_N"/>
</dbReference>
<sequence length="566" mass="59699">MATNNMNNLTTLIKRLEAATARLEDIASSTIELPQAVPNLQQSIASPASGGSSVSTPAPTAPALAAAAAPKAPAAPAEPLPEVIEEFDVFLEGAVAKFVDLSNKRGGLVAEQAAKVQEGFRAQRTFLLITTKAKKPDLTGSEMSVYQDLLKPINEALMAVSAIKDSNRGSPDFNQLSAVSEGIMVLAWVTVASRPFKQVEESLGAAQFFGNRVLKEFKDKDPQQVEWVQAFYQVFRDLAEYTKEYFNNGIPWNPKGKPAQEAAKEVAASSAGAPSSAPAPPPPPGPPAAGGAPPPPPPPPPGPPPVLQIKEESAQSNGSSAGTAHGAVFSEINRGADVTKGLRKVDKSQMTHKNPSLRASSTVPGGAAAPAGQRGKSPVPGKKPKPESMRVKKPAKKELDGNKWTIENYDKESAAALGGPLEIEASINQSILISKCSNTTVIVRGKGNAVTIENTDRLSLVVETLVSSVDVVKSKNFALQVLGTIPTVMLDQVDGAQVYLSKESTSTRVFMSKTEGVNLNILTPAEELGADEQEGDYKEVPLPSQICSYFDTTKNELVSEIVSHAG</sequence>
<name>A0ABP0BKI2_9PEZI</name>
<dbReference type="InterPro" id="IPR001837">
    <property type="entry name" value="Adenylate_cyclase-assoc_CAP"/>
</dbReference>
<dbReference type="Gene3D" id="2.160.20.70">
    <property type="match status" value="1"/>
</dbReference>
<dbReference type="InterPro" id="IPR017901">
    <property type="entry name" value="C-CAP_CF_C-like"/>
</dbReference>
<dbReference type="InterPro" id="IPR036222">
    <property type="entry name" value="CAP_N_sf"/>
</dbReference>
<dbReference type="InterPro" id="IPR053950">
    <property type="entry name" value="CAP_N"/>
</dbReference>
<reference evidence="5 6" key="1">
    <citation type="submission" date="2024-01" db="EMBL/GenBank/DDBJ databases">
        <authorList>
            <person name="Allen C."/>
            <person name="Tagirdzhanova G."/>
        </authorList>
    </citation>
    <scope>NUCLEOTIDE SEQUENCE [LARGE SCALE GENOMIC DNA]</scope>
</reference>
<feature type="compositionally biased region" description="Polar residues" evidence="3">
    <location>
        <begin position="351"/>
        <end position="363"/>
    </location>
</feature>
<dbReference type="SUPFAM" id="SSF101278">
    <property type="entry name" value="N-terminal domain of adenylylcyclase associated protein, CAP"/>
    <property type="match status" value="1"/>
</dbReference>
<feature type="region of interest" description="Disordered" evidence="3">
    <location>
        <begin position="345"/>
        <end position="399"/>
    </location>
</feature>
<feature type="compositionally biased region" description="Low complexity" evidence="3">
    <location>
        <begin position="364"/>
        <end position="380"/>
    </location>
</feature>
<protein>
    <recommendedName>
        <fullName evidence="2">Adenylyl cyclase-associated protein</fullName>
    </recommendedName>
</protein>
<dbReference type="InterPro" id="IPR013992">
    <property type="entry name" value="Adenylate_cyclase-assoc_CAP_N"/>
</dbReference>
<feature type="region of interest" description="Disordered" evidence="3">
    <location>
        <begin position="252"/>
        <end position="328"/>
    </location>
</feature>
<dbReference type="Gene3D" id="1.25.40.330">
    <property type="entry name" value="Adenylate cyclase-associated CAP, N-terminal domain"/>
    <property type="match status" value="1"/>
</dbReference>
<keyword evidence="6" id="KW-1185">Reference proteome</keyword>
<dbReference type="SMART" id="SM00673">
    <property type="entry name" value="CARP"/>
    <property type="match status" value="2"/>
</dbReference>
<dbReference type="Pfam" id="PF01213">
    <property type="entry name" value="CAP_N-CM"/>
    <property type="match status" value="1"/>
</dbReference>
<dbReference type="PANTHER" id="PTHR10652:SF0">
    <property type="entry name" value="ADENYLYL CYCLASE-ASSOCIATED PROTEIN"/>
    <property type="match status" value="1"/>
</dbReference>
<evidence type="ECO:0000313" key="5">
    <source>
        <dbReference type="EMBL" id="CAK7219590.1"/>
    </source>
</evidence>
<dbReference type="PANTHER" id="PTHR10652">
    <property type="entry name" value="ADENYLYL CYCLASE-ASSOCIATED PROTEIN"/>
    <property type="match status" value="1"/>
</dbReference>
<dbReference type="PROSITE" id="PS01088">
    <property type="entry name" value="CAP_1"/>
    <property type="match status" value="1"/>
</dbReference>
<comment type="caution">
    <text evidence="5">The sequence shown here is derived from an EMBL/GenBank/DDBJ whole genome shotgun (WGS) entry which is preliminary data.</text>
</comment>
<comment type="similarity">
    <text evidence="1 2">Belongs to the CAP family.</text>
</comment>
<dbReference type="PROSITE" id="PS51329">
    <property type="entry name" value="C_CAP_COFACTOR_C"/>
    <property type="match status" value="1"/>
</dbReference>
<dbReference type="Pfam" id="PF21938">
    <property type="entry name" value="CAP_N"/>
    <property type="match status" value="1"/>
</dbReference>
<evidence type="ECO:0000313" key="6">
    <source>
        <dbReference type="Proteomes" id="UP001642482"/>
    </source>
</evidence>
<accession>A0ABP0BKI2</accession>
<evidence type="ECO:0000256" key="3">
    <source>
        <dbReference type="SAM" id="MobiDB-lite"/>
    </source>
</evidence>
<dbReference type="Pfam" id="PF08603">
    <property type="entry name" value="CAP_C"/>
    <property type="match status" value="1"/>
</dbReference>
<dbReference type="InterPro" id="IPR006599">
    <property type="entry name" value="CARP_motif"/>
</dbReference>
<feature type="compositionally biased region" description="Basic and acidic residues" evidence="3">
    <location>
        <begin position="384"/>
        <end position="399"/>
    </location>
</feature>
<evidence type="ECO:0000256" key="1">
    <source>
        <dbReference type="ARBA" id="ARBA00007659"/>
    </source>
</evidence>
<organism evidence="5 6">
    <name type="scientific">Sporothrix eucalyptigena</name>
    <dbReference type="NCBI Taxonomy" id="1812306"/>
    <lineage>
        <taxon>Eukaryota</taxon>
        <taxon>Fungi</taxon>
        <taxon>Dikarya</taxon>
        <taxon>Ascomycota</taxon>
        <taxon>Pezizomycotina</taxon>
        <taxon>Sordariomycetes</taxon>
        <taxon>Sordariomycetidae</taxon>
        <taxon>Ophiostomatales</taxon>
        <taxon>Ophiostomataceae</taxon>
        <taxon>Sporothrix</taxon>
    </lineage>
</organism>
<dbReference type="InterPro" id="IPR036223">
    <property type="entry name" value="CAP_C_sf"/>
</dbReference>
<dbReference type="InterPro" id="IPR016098">
    <property type="entry name" value="CAP/MinC_C"/>
</dbReference>
<proteinExistence type="inferred from homology"/>
<dbReference type="EMBL" id="CAWUHD010000032">
    <property type="protein sequence ID" value="CAK7219590.1"/>
    <property type="molecule type" value="Genomic_DNA"/>
</dbReference>
<feature type="compositionally biased region" description="Low complexity" evidence="3">
    <location>
        <begin position="257"/>
        <end position="276"/>
    </location>
</feature>
<dbReference type="SUPFAM" id="SSF69340">
    <property type="entry name" value="C-terminal domain of adenylylcyclase associated protein"/>
    <property type="match status" value="1"/>
</dbReference>
<evidence type="ECO:0000256" key="2">
    <source>
        <dbReference type="RuleBase" id="RU000647"/>
    </source>
</evidence>
<dbReference type="InterPro" id="IPR013912">
    <property type="entry name" value="Adenylate_cyclase-assoc_CAP_C"/>
</dbReference>
<feature type="domain" description="C-CAP/cofactor C-like" evidence="4">
    <location>
        <begin position="394"/>
        <end position="542"/>
    </location>
</feature>
<evidence type="ECO:0000259" key="4">
    <source>
        <dbReference type="PROSITE" id="PS51329"/>
    </source>
</evidence>
<gene>
    <name evidence="5" type="primary">SRV2</name>
    <name evidence="5" type="ORF">SEUCBS140593_003942</name>
</gene>
<dbReference type="Proteomes" id="UP001642482">
    <property type="component" value="Unassembled WGS sequence"/>
</dbReference>